<feature type="region of interest" description="Disordered" evidence="1">
    <location>
        <begin position="1151"/>
        <end position="1197"/>
    </location>
</feature>
<name>A0A428PT52_9HYPO</name>
<dbReference type="GO" id="GO:0005524">
    <property type="term" value="F:ATP binding"/>
    <property type="evidence" value="ECO:0007669"/>
    <property type="project" value="InterPro"/>
</dbReference>
<dbReference type="InterPro" id="IPR010730">
    <property type="entry name" value="HET"/>
</dbReference>
<dbReference type="PANTHER" id="PTHR46411:SF3">
    <property type="entry name" value="AAA+ ATPASE DOMAIN-CONTAINING PROTEIN"/>
    <property type="match status" value="1"/>
</dbReference>
<keyword evidence="4" id="KW-1185">Reference proteome</keyword>
<dbReference type="SUPFAM" id="SSF52540">
    <property type="entry name" value="P-loop containing nucleoside triphosphate hydrolases"/>
    <property type="match status" value="1"/>
</dbReference>
<feature type="compositionally biased region" description="Polar residues" evidence="1">
    <location>
        <begin position="1188"/>
        <end position="1197"/>
    </location>
</feature>
<dbReference type="OrthoDB" id="5099298at2759"/>
<dbReference type="GO" id="GO:0006281">
    <property type="term" value="P:DNA repair"/>
    <property type="evidence" value="ECO:0007669"/>
    <property type="project" value="InterPro"/>
</dbReference>
<dbReference type="STRING" id="1325734.A0A428PT52"/>
<accession>A0A428PT52</accession>
<feature type="compositionally biased region" description="Basic and acidic residues" evidence="1">
    <location>
        <begin position="352"/>
        <end position="364"/>
    </location>
</feature>
<comment type="caution">
    <text evidence="3">The sequence shown here is derived from an EMBL/GenBank/DDBJ whole genome shotgun (WGS) entry which is preliminary data.</text>
</comment>
<feature type="domain" description="AAA+ ATPase" evidence="2">
    <location>
        <begin position="446"/>
        <end position="573"/>
    </location>
</feature>
<dbReference type="InterPro" id="IPR003593">
    <property type="entry name" value="AAA+_ATPase"/>
</dbReference>
<reference evidence="3 4" key="1">
    <citation type="submission" date="2017-06" db="EMBL/GenBank/DDBJ databases">
        <title>Comparative genomic analysis of Ambrosia Fusariam Clade fungi.</title>
        <authorList>
            <person name="Stajich J.E."/>
            <person name="Carrillo J."/>
            <person name="Kijimoto T."/>
            <person name="Eskalen A."/>
            <person name="O'Donnell K."/>
            <person name="Kasson M."/>
        </authorList>
    </citation>
    <scope>NUCLEOTIDE SEQUENCE [LARGE SCALE GENOMIC DNA]</scope>
    <source>
        <strain evidence="3 4">NRRL62584</strain>
    </source>
</reference>
<feature type="compositionally biased region" description="Basic and acidic residues" evidence="1">
    <location>
        <begin position="1162"/>
        <end position="1171"/>
    </location>
</feature>
<feature type="compositionally biased region" description="Polar residues" evidence="1">
    <location>
        <begin position="1151"/>
        <end position="1161"/>
    </location>
</feature>
<dbReference type="GO" id="GO:0016887">
    <property type="term" value="F:ATP hydrolysis activity"/>
    <property type="evidence" value="ECO:0007669"/>
    <property type="project" value="InterPro"/>
</dbReference>
<dbReference type="InterPro" id="IPR027417">
    <property type="entry name" value="P-loop_NTPase"/>
</dbReference>
<dbReference type="Pfam" id="PF00004">
    <property type="entry name" value="AAA"/>
    <property type="match status" value="1"/>
</dbReference>
<evidence type="ECO:0000256" key="1">
    <source>
        <dbReference type="SAM" id="MobiDB-lite"/>
    </source>
</evidence>
<dbReference type="Gene3D" id="1.10.340.30">
    <property type="entry name" value="Hypothetical protein, domain 2"/>
    <property type="match status" value="1"/>
</dbReference>
<gene>
    <name evidence="3" type="ORF">CEP54_008980</name>
</gene>
<dbReference type="Proteomes" id="UP000288168">
    <property type="component" value="Unassembled WGS sequence"/>
</dbReference>
<feature type="region of interest" description="Disordered" evidence="1">
    <location>
        <begin position="339"/>
        <end position="364"/>
    </location>
</feature>
<dbReference type="InterPro" id="IPR003959">
    <property type="entry name" value="ATPase_AAA_core"/>
</dbReference>
<proteinExistence type="predicted"/>
<dbReference type="InterPro" id="IPR054289">
    <property type="entry name" value="DUF7025"/>
</dbReference>
<evidence type="ECO:0000313" key="4">
    <source>
        <dbReference type="Proteomes" id="UP000288168"/>
    </source>
</evidence>
<dbReference type="SUPFAM" id="SSF48150">
    <property type="entry name" value="DNA-glycosylase"/>
    <property type="match status" value="1"/>
</dbReference>
<protein>
    <recommendedName>
        <fullName evidence="2">AAA+ ATPase domain-containing protein</fullName>
    </recommendedName>
</protein>
<evidence type="ECO:0000313" key="3">
    <source>
        <dbReference type="EMBL" id="RSL56190.1"/>
    </source>
</evidence>
<dbReference type="EMBL" id="NKCI01000094">
    <property type="protein sequence ID" value="RSL56190.1"/>
    <property type="molecule type" value="Genomic_DNA"/>
</dbReference>
<organism evidence="3 4">
    <name type="scientific">Fusarium duplospermum</name>
    <dbReference type="NCBI Taxonomy" id="1325734"/>
    <lineage>
        <taxon>Eukaryota</taxon>
        <taxon>Fungi</taxon>
        <taxon>Dikarya</taxon>
        <taxon>Ascomycota</taxon>
        <taxon>Pezizomycotina</taxon>
        <taxon>Sordariomycetes</taxon>
        <taxon>Hypocreomycetidae</taxon>
        <taxon>Hypocreales</taxon>
        <taxon>Nectriaceae</taxon>
        <taxon>Fusarium</taxon>
        <taxon>Fusarium solani species complex</taxon>
    </lineage>
</organism>
<dbReference type="Pfam" id="PF06985">
    <property type="entry name" value="HET"/>
    <property type="match status" value="1"/>
</dbReference>
<sequence>MATQAELDSIGSLCETKSLYNHSSNPGTAHAQWSEFENPTAEEQRVLGLGNPFAVIHRHSRISQGETAVAWATYSIEARSPRLRKVLDQIFSDYPEWYPDDSPYAVHPPFTPYVHRWENIATARESQDPITKGELELLRRELEPLLKQHLDALKKARDTGVISFDLLWLILAPGCLMLSQEGGKTCVSRLQDVELVPPSNIIPKAYWRLSLSQIDWNGSYTGTKTTTKKIFEYNGSMSVIKLGVYPLEFEQEHQAIQQAMLTRGRKFEELRGFRVATCTGKKYIFRENRYEEWKEIPKQVSGRIIIDAHAYINCQEDLPPQPRLARSEVWMQTICIEEAPEESDDEASSDDGSEHGEASKKERMEEIRPLTDLECILAVPRVKGFDLSTKEWCEFDVDDIGEADWNEAPYDNLMLPAGDKDLVMAFADRQRSSGVSFDDFVKHKGEGIIILLSGPPGVGKTLTAEAVADKSKTPLYMLSASELGTDPSKVDKVLARTFELCRLWCAPLLLDEADVFLEKRDSNTLARNELVSIFLRRLEFYRGLMFLTTNRISNIDSAFKSRIDLTLPYHDLDESSRRALWVKFIERHTTEATDINDEGYDELAKVDLNGREIKNTVKTAFVLSQHKREQIGMYHLRTVLGIRKRVSVAELDDDPPAKRRKMNGHLCDYCAQVPLDKDILTVKHVEKFNLGPWSRVFASPCPICGLVRDACTEDYRTNPSRKALPEDAILTWSYHEALEHRAAFAIDEWPEQHICFAAPTSGSSSDTDESFNYLLASVESKLDFSRVSRWISTYATTHGNDCALSEETFSTTFPGLRVLRPIDVRRSCLVEVQEYRPYVALSYVWGAVSNFRLTKSNLAPLLVPGTIGEVFSALPKTICDAITLCIRLGVQYLWVDALCLLQNDEEDLERGINVMDQIYERSWLTVVAACGSDANAGLPGVQIGSRPSVKLAVEVKPGIRLGLYTGMDQLLKNSVYNSRGWTNTYCPAGLSTLSTTKSSFVAEAPSSQNPASIAMAVHLDDPLDDYSSMLMYYTARVLTDQNDVLRAMASIIRRISDKANLDFFQGLPTGALDCFIIFRCHGCILRRRKGFPSYSWMLGQPGPVRLLRPASLGLRGLTYPGLMGVKIAVVAMRVVPNTLVRRGAAALKTVTSSQIHKTPNVENKRPNRYGEDTPQAPKPRTRSESVDNHASLSNGKTAVQVKEPLSNTAKLSPFPDFLRPTPSECKKAHDILKELHGDAVPEVFTAPDARAEDYPYAMDALVVAALSQATSWSNVKKALQSMEDIYGSPFAYSSIVKGGNDKLVDALRPGGMQNRKARILMTLLNDVKTKYGKWDLQHLFTKTDNEARGTR</sequence>
<dbReference type="SMART" id="SM00382">
    <property type="entry name" value="AAA"/>
    <property type="match status" value="1"/>
</dbReference>
<dbReference type="InterPro" id="IPR011257">
    <property type="entry name" value="DNA_glycosylase"/>
</dbReference>
<dbReference type="Gene3D" id="3.40.50.300">
    <property type="entry name" value="P-loop containing nucleotide triphosphate hydrolases"/>
    <property type="match status" value="1"/>
</dbReference>
<dbReference type="CDD" id="cd19481">
    <property type="entry name" value="RecA-like_protease"/>
    <property type="match status" value="1"/>
</dbReference>
<evidence type="ECO:0000259" key="2">
    <source>
        <dbReference type="SMART" id="SM00382"/>
    </source>
</evidence>
<feature type="compositionally biased region" description="Acidic residues" evidence="1">
    <location>
        <begin position="339"/>
        <end position="351"/>
    </location>
</feature>
<dbReference type="Pfam" id="PF22942">
    <property type="entry name" value="DUF7025"/>
    <property type="match status" value="1"/>
</dbReference>
<dbReference type="PANTHER" id="PTHR46411">
    <property type="entry name" value="FAMILY ATPASE, PUTATIVE-RELATED"/>
    <property type="match status" value="1"/>
</dbReference>